<sequence length="316" mass="37047">MFTQRISPPDHRKTVISIQRIIRCRKLSVKMDLKQKVLIYLLIFMFCLRLSLQVDSISSATMKGTERFNFGFKDKDDNGFSSHVSRFEGRKVPLRSTEKMNETKETKQQKTSGRSYDQEQYFETIPSKNLARSDSFRLRNPFDNFTKSNESVRKMDHSLTWPAWATSKKEMYNNRNRKNHKHLDPFEDILGLDSKLHESSDRKYVHEHEGFFFPIPVPHSHHHDKEDHILIPILLIILIPLLLFAIIIPLNANLLSTLFLIMQNNGATTTTAQLTPGRRKKRSLYTIHHPIVEEKIFDMLEVIGRVFEESEINGYF</sequence>
<gene>
    <name evidence="3" type="primary">AVEN_147823_1</name>
    <name evidence="3" type="ORF">TNCT_104991</name>
</gene>
<feature type="compositionally biased region" description="Basic and acidic residues" evidence="1">
    <location>
        <begin position="91"/>
        <end position="108"/>
    </location>
</feature>
<keyword evidence="4" id="KW-1185">Reference proteome</keyword>
<evidence type="ECO:0000256" key="1">
    <source>
        <dbReference type="SAM" id="MobiDB-lite"/>
    </source>
</evidence>
<organism evidence="3 4">
    <name type="scientific">Trichonephila clavata</name>
    <name type="common">Joro spider</name>
    <name type="synonym">Nephila clavata</name>
    <dbReference type="NCBI Taxonomy" id="2740835"/>
    <lineage>
        <taxon>Eukaryota</taxon>
        <taxon>Metazoa</taxon>
        <taxon>Ecdysozoa</taxon>
        <taxon>Arthropoda</taxon>
        <taxon>Chelicerata</taxon>
        <taxon>Arachnida</taxon>
        <taxon>Araneae</taxon>
        <taxon>Araneomorphae</taxon>
        <taxon>Entelegynae</taxon>
        <taxon>Araneoidea</taxon>
        <taxon>Nephilidae</taxon>
        <taxon>Trichonephila</taxon>
    </lineage>
</organism>
<dbReference type="AlphaFoldDB" id="A0A8X6FAC0"/>
<dbReference type="OrthoDB" id="6426459at2759"/>
<accession>A0A8X6FAC0</accession>
<keyword evidence="2" id="KW-0812">Transmembrane</keyword>
<feature type="region of interest" description="Disordered" evidence="1">
    <location>
        <begin position="91"/>
        <end position="118"/>
    </location>
</feature>
<reference evidence="3" key="1">
    <citation type="submission" date="2020-07" db="EMBL/GenBank/DDBJ databases">
        <title>Multicomponent nature underlies the extraordinary mechanical properties of spider dragline silk.</title>
        <authorList>
            <person name="Kono N."/>
            <person name="Nakamura H."/>
            <person name="Mori M."/>
            <person name="Yoshida Y."/>
            <person name="Ohtoshi R."/>
            <person name="Malay A.D."/>
            <person name="Moran D.A.P."/>
            <person name="Tomita M."/>
            <person name="Numata K."/>
            <person name="Arakawa K."/>
        </authorList>
    </citation>
    <scope>NUCLEOTIDE SEQUENCE</scope>
</reference>
<evidence type="ECO:0000256" key="2">
    <source>
        <dbReference type="SAM" id="Phobius"/>
    </source>
</evidence>
<comment type="caution">
    <text evidence="3">The sequence shown here is derived from an EMBL/GenBank/DDBJ whole genome shotgun (WGS) entry which is preliminary data.</text>
</comment>
<feature type="transmembrane region" description="Helical" evidence="2">
    <location>
        <begin position="229"/>
        <end position="248"/>
    </location>
</feature>
<protein>
    <submittedName>
        <fullName evidence="3">Uncharacterized protein</fullName>
    </submittedName>
</protein>
<keyword evidence="2" id="KW-1133">Transmembrane helix</keyword>
<dbReference type="EMBL" id="BMAO01021394">
    <property type="protein sequence ID" value="GFQ74202.1"/>
    <property type="molecule type" value="Genomic_DNA"/>
</dbReference>
<evidence type="ECO:0000313" key="4">
    <source>
        <dbReference type="Proteomes" id="UP000887116"/>
    </source>
</evidence>
<keyword evidence="2" id="KW-0472">Membrane</keyword>
<name>A0A8X6FAC0_TRICU</name>
<evidence type="ECO:0000313" key="3">
    <source>
        <dbReference type="EMBL" id="GFQ74202.1"/>
    </source>
</evidence>
<proteinExistence type="predicted"/>
<dbReference type="Proteomes" id="UP000887116">
    <property type="component" value="Unassembled WGS sequence"/>
</dbReference>